<gene>
    <name evidence="2" type="ORF">FGO68_gene9198</name>
</gene>
<reference evidence="2" key="1">
    <citation type="submission" date="2019-06" db="EMBL/GenBank/DDBJ databases">
        <authorList>
            <person name="Zheng W."/>
        </authorList>
    </citation>
    <scope>NUCLEOTIDE SEQUENCE</scope>
    <source>
        <strain evidence="2">QDHG01</strain>
    </source>
</reference>
<sequence>MALNMWQIFLMHQILIFRPSNYKIVIMPKIHGFQILLTQVACTSILIIYMAIQHILTQSNVTLMQIQDLTRFQLQFRSPQFTDCPIGVEYLEASMRQIHADLKSSGNFEKDAN</sequence>
<comment type="caution">
    <text evidence="2">The sequence shown here is derived from an EMBL/GenBank/DDBJ whole genome shotgun (WGS) entry which is preliminary data.</text>
</comment>
<dbReference type="AlphaFoldDB" id="A0A8J8P5K0"/>
<dbReference type="EMBL" id="RRYP01000392">
    <property type="protein sequence ID" value="TNV87507.1"/>
    <property type="molecule type" value="Genomic_DNA"/>
</dbReference>
<evidence type="ECO:0000313" key="3">
    <source>
        <dbReference type="Proteomes" id="UP000785679"/>
    </source>
</evidence>
<keyword evidence="1" id="KW-1133">Transmembrane helix</keyword>
<evidence type="ECO:0000256" key="1">
    <source>
        <dbReference type="SAM" id="Phobius"/>
    </source>
</evidence>
<dbReference type="Proteomes" id="UP000785679">
    <property type="component" value="Unassembled WGS sequence"/>
</dbReference>
<name>A0A8J8P5K0_HALGN</name>
<keyword evidence="1" id="KW-0812">Transmembrane</keyword>
<proteinExistence type="predicted"/>
<keyword evidence="1" id="KW-0472">Membrane</keyword>
<protein>
    <submittedName>
        <fullName evidence="2">Uncharacterized protein</fullName>
    </submittedName>
</protein>
<organism evidence="2 3">
    <name type="scientific">Halteria grandinella</name>
    <dbReference type="NCBI Taxonomy" id="5974"/>
    <lineage>
        <taxon>Eukaryota</taxon>
        <taxon>Sar</taxon>
        <taxon>Alveolata</taxon>
        <taxon>Ciliophora</taxon>
        <taxon>Intramacronucleata</taxon>
        <taxon>Spirotrichea</taxon>
        <taxon>Stichotrichia</taxon>
        <taxon>Sporadotrichida</taxon>
        <taxon>Halteriidae</taxon>
        <taxon>Halteria</taxon>
    </lineage>
</organism>
<keyword evidence="3" id="KW-1185">Reference proteome</keyword>
<accession>A0A8J8P5K0</accession>
<evidence type="ECO:0000313" key="2">
    <source>
        <dbReference type="EMBL" id="TNV87507.1"/>
    </source>
</evidence>
<feature type="transmembrane region" description="Helical" evidence="1">
    <location>
        <begin position="33"/>
        <end position="52"/>
    </location>
</feature>